<dbReference type="InterPro" id="IPR041313">
    <property type="entry name" value="DUF5642"/>
</dbReference>
<sequence>MRIVVIGVLMMALVGCGSPGPAPDAPTSSTATVAPTGIDPVRIKRIRAELPEGFEVADVAPDANLAGLAGYGRDWVADPPACAGLLGPRETAETRGLSASGTGGTVYVTVMPVSGDPVEAEPTDGGPPARGTAPLAEPAGDCSAWTMSYQHSTARVQPAEAPQIDGATTAGLRADSVTAVESAARTESTIRWLTAEHDDQLVAVTVITTPGNEEGPLTDDYAAGLLVKAVAVLHR</sequence>
<gene>
    <name evidence="2" type="ORF">BST26_03575</name>
</gene>
<dbReference type="Proteomes" id="UP000192801">
    <property type="component" value="Unassembled WGS sequence"/>
</dbReference>
<dbReference type="PROSITE" id="PS51257">
    <property type="entry name" value="PROKAR_LIPOPROTEIN"/>
    <property type="match status" value="1"/>
</dbReference>
<protein>
    <recommendedName>
        <fullName evidence="1">DUF5642 domain-containing protein</fullName>
    </recommendedName>
</protein>
<dbReference type="STRING" id="444597.BST26_03575"/>
<evidence type="ECO:0000313" key="3">
    <source>
        <dbReference type="Proteomes" id="UP000192801"/>
    </source>
</evidence>
<dbReference type="Pfam" id="PF18702">
    <property type="entry name" value="DUF5642"/>
    <property type="match status" value="2"/>
</dbReference>
<feature type="domain" description="DUF5642" evidence="1">
    <location>
        <begin position="134"/>
        <end position="233"/>
    </location>
</feature>
<evidence type="ECO:0000259" key="1">
    <source>
        <dbReference type="Pfam" id="PF18702"/>
    </source>
</evidence>
<dbReference type="AlphaFoldDB" id="A0A1X0DL24"/>
<dbReference type="OrthoDB" id="4641260at2"/>
<dbReference type="EMBL" id="MVHS01000005">
    <property type="protein sequence ID" value="ORA73121.1"/>
    <property type="molecule type" value="Genomic_DNA"/>
</dbReference>
<proteinExistence type="predicted"/>
<feature type="domain" description="DUF5642" evidence="1">
    <location>
        <begin position="39"/>
        <end position="122"/>
    </location>
</feature>
<comment type="caution">
    <text evidence="2">The sequence shown here is derived from an EMBL/GenBank/DDBJ whole genome shotgun (WGS) entry which is preliminary data.</text>
</comment>
<keyword evidence="3" id="KW-1185">Reference proteome</keyword>
<organism evidence="2 3">
    <name type="scientific">Mycolicibacterium insubricum</name>
    <dbReference type="NCBI Taxonomy" id="444597"/>
    <lineage>
        <taxon>Bacteria</taxon>
        <taxon>Bacillati</taxon>
        <taxon>Actinomycetota</taxon>
        <taxon>Actinomycetes</taxon>
        <taxon>Mycobacteriales</taxon>
        <taxon>Mycobacteriaceae</taxon>
        <taxon>Mycolicibacterium</taxon>
    </lineage>
</organism>
<evidence type="ECO:0000313" key="2">
    <source>
        <dbReference type="EMBL" id="ORA73121.1"/>
    </source>
</evidence>
<accession>A0A1X0DL24</accession>
<dbReference type="RefSeq" id="WP_083029390.1">
    <property type="nucleotide sequence ID" value="NZ_AP022618.1"/>
</dbReference>
<name>A0A1X0DL24_9MYCO</name>
<reference evidence="2 3" key="1">
    <citation type="submission" date="2016-12" db="EMBL/GenBank/DDBJ databases">
        <title>The new phylogeny of genus Mycobacterium.</title>
        <authorList>
            <person name="Tortoli E."/>
            <person name="Trovato A."/>
            <person name="Cirillo D.M."/>
        </authorList>
    </citation>
    <scope>NUCLEOTIDE SEQUENCE [LARGE SCALE GENOMIC DNA]</scope>
    <source>
        <strain evidence="2 3">DSM 45130</strain>
    </source>
</reference>